<dbReference type="EMBL" id="CP007130">
    <property type="protein sequence ID" value="AHG93570.1"/>
    <property type="molecule type" value="Genomic_DNA"/>
</dbReference>
<dbReference type="eggNOG" id="COG0515">
    <property type="taxonomic scope" value="Bacteria"/>
</dbReference>
<evidence type="ECO:0000256" key="5">
    <source>
        <dbReference type="ARBA" id="ARBA00022777"/>
    </source>
</evidence>
<feature type="domain" description="Protein kinase" evidence="8">
    <location>
        <begin position="33"/>
        <end position="296"/>
    </location>
</feature>
<dbReference type="PANTHER" id="PTHR43289">
    <property type="entry name" value="MITOGEN-ACTIVATED PROTEIN KINASE KINASE KINASE 20-RELATED"/>
    <property type="match status" value="1"/>
</dbReference>
<keyword evidence="10" id="KW-1185">Reference proteome</keyword>
<dbReference type="PROSITE" id="PS50011">
    <property type="entry name" value="PROTEIN_KINASE_DOM"/>
    <property type="match status" value="1"/>
</dbReference>
<dbReference type="Gene3D" id="1.10.510.10">
    <property type="entry name" value="Transferase(Phosphotransferase) domain 1"/>
    <property type="match status" value="1"/>
</dbReference>
<reference evidence="9 10" key="1">
    <citation type="journal article" date="2014" name="Genome Announc.">
        <title>Genome Sequence and Methylome of Soil Bacterium Gemmatirosa kalamazoonensis KBS708T, a Member of the Rarely Cultivated Gemmatimonadetes Phylum.</title>
        <authorList>
            <person name="Debruyn J.M."/>
            <person name="Radosevich M."/>
            <person name="Wommack K.E."/>
            <person name="Polson S.W."/>
            <person name="Hauser L.J."/>
            <person name="Fawaz M.N."/>
            <person name="Korlach J."/>
            <person name="Tsai Y.C."/>
        </authorList>
    </citation>
    <scope>NUCLEOTIDE SEQUENCE [LARGE SCALE GENOMIC DNA]</scope>
    <source>
        <strain evidence="9 10">KBS708</strain>
        <plasmid evidence="10">Plasmid 2</plasmid>
    </source>
</reference>
<proteinExistence type="predicted"/>
<keyword evidence="4" id="KW-0547">Nucleotide-binding</keyword>
<feature type="region of interest" description="Disordered" evidence="7">
    <location>
        <begin position="1"/>
        <end position="25"/>
    </location>
</feature>
<dbReference type="Proteomes" id="UP000019151">
    <property type="component" value="Plasmid 2"/>
</dbReference>
<dbReference type="KEGG" id="gba:J421_6035"/>
<dbReference type="PANTHER" id="PTHR43289:SF6">
    <property type="entry name" value="SERINE_THREONINE-PROTEIN KINASE NEKL-3"/>
    <property type="match status" value="1"/>
</dbReference>
<dbReference type="EC" id="2.7.11.1" evidence="1"/>
<dbReference type="RefSeq" id="WP_158508993.1">
    <property type="nucleotide sequence ID" value="NZ_CP007130.1"/>
</dbReference>
<dbReference type="InterPro" id="IPR000719">
    <property type="entry name" value="Prot_kinase_dom"/>
</dbReference>
<dbReference type="HOGENOM" id="CLU_000288_63_44_0"/>
<evidence type="ECO:0000256" key="6">
    <source>
        <dbReference type="ARBA" id="ARBA00022840"/>
    </source>
</evidence>
<dbReference type="InterPro" id="IPR011009">
    <property type="entry name" value="Kinase-like_dom_sf"/>
</dbReference>
<dbReference type="SUPFAM" id="SSF56112">
    <property type="entry name" value="Protein kinase-like (PK-like)"/>
    <property type="match status" value="1"/>
</dbReference>
<name>W0RTB9_9BACT</name>
<evidence type="ECO:0000256" key="3">
    <source>
        <dbReference type="ARBA" id="ARBA00022679"/>
    </source>
</evidence>
<dbReference type="CDD" id="cd14014">
    <property type="entry name" value="STKc_PknB_like"/>
    <property type="match status" value="1"/>
</dbReference>
<sequence length="328" mass="34780">MPTRLDLQRTLPLGHARPDTDSALDPRALGTRYRVERELGGAGASRVLLARDLAADRSVALKILGAGADAAERARFDREIALTARLRHPGVIEVLDAGRVGPGGSTYYVMPYVGAESLHERIARHGPLAVGDALRIAHALAGALAHAHAHGVVHRDVKPANVLLAGARPVLIDFGIACTLDGDVGGERITATGSLVGTPTYMSPEQAAGDGGVDGRADVYALGCVLYEMLTGEPPFSGRTDVVLCRRLRERPPHPRHRRRDIPADVDAAVVRALAPLPTARYDSAAAFAAALERALARDAGRAERGEPWHTRGWRVLRSLGLALTIGA</sequence>
<evidence type="ECO:0000313" key="10">
    <source>
        <dbReference type="Proteomes" id="UP000019151"/>
    </source>
</evidence>
<protein>
    <recommendedName>
        <fullName evidence="1">non-specific serine/threonine protein kinase</fullName>
        <ecNumber evidence="1">2.7.11.1</ecNumber>
    </recommendedName>
</protein>
<dbReference type="PROSITE" id="PS00108">
    <property type="entry name" value="PROTEIN_KINASE_ST"/>
    <property type="match status" value="1"/>
</dbReference>
<dbReference type="InterPro" id="IPR008271">
    <property type="entry name" value="Ser/Thr_kinase_AS"/>
</dbReference>
<evidence type="ECO:0000256" key="4">
    <source>
        <dbReference type="ARBA" id="ARBA00022741"/>
    </source>
</evidence>
<dbReference type="Pfam" id="PF00069">
    <property type="entry name" value="Pkinase"/>
    <property type="match status" value="1"/>
</dbReference>
<evidence type="ECO:0000256" key="2">
    <source>
        <dbReference type="ARBA" id="ARBA00022527"/>
    </source>
</evidence>
<gene>
    <name evidence="9" type="ORF">J421_6035</name>
</gene>
<dbReference type="InParanoid" id="W0RTB9"/>
<accession>W0RTB9</accession>
<keyword evidence="6" id="KW-0067">ATP-binding</keyword>
<keyword evidence="9" id="KW-0614">Plasmid</keyword>
<evidence type="ECO:0000259" key="8">
    <source>
        <dbReference type="PROSITE" id="PS50011"/>
    </source>
</evidence>
<geneLocation type="plasmid" evidence="9 10">
    <name>2</name>
</geneLocation>
<dbReference type="Gene3D" id="3.30.200.20">
    <property type="entry name" value="Phosphorylase Kinase, domain 1"/>
    <property type="match status" value="1"/>
</dbReference>
<evidence type="ECO:0000256" key="1">
    <source>
        <dbReference type="ARBA" id="ARBA00012513"/>
    </source>
</evidence>
<keyword evidence="2" id="KW-0723">Serine/threonine-protein kinase</keyword>
<dbReference type="SMART" id="SM00220">
    <property type="entry name" value="S_TKc"/>
    <property type="match status" value="1"/>
</dbReference>
<organism evidence="9 10">
    <name type="scientific">Gemmatirosa kalamazoonensis</name>
    <dbReference type="NCBI Taxonomy" id="861299"/>
    <lineage>
        <taxon>Bacteria</taxon>
        <taxon>Pseudomonadati</taxon>
        <taxon>Gemmatimonadota</taxon>
        <taxon>Gemmatimonadia</taxon>
        <taxon>Gemmatimonadales</taxon>
        <taxon>Gemmatimonadaceae</taxon>
        <taxon>Gemmatirosa</taxon>
    </lineage>
</organism>
<dbReference type="PATRIC" id="fig|861299.3.peg.6089"/>
<keyword evidence="5 9" id="KW-0418">Kinase</keyword>
<dbReference type="FunCoup" id="W0RTB9">
    <property type="interactions" value="139"/>
</dbReference>
<keyword evidence="3" id="KW-0808">Transferase</keyword>
<evidence type="ECO:0000313" key="9">
    <source>
        <dbReference type="EMBL" id="AHG93570.1"/>
    </source>
</evidence>
<dbReference type="GO" id="GO:0004674">
    <property type="term" value="F:protein serine/threonine kinase activity"/>
    <property type="evidence" value="ECO:0007669"/>
    <property type="project" value="UniProtKB-KW"/>
</dbReference>
<dbReference type="AlphaFoldDB" id="W0RTB9"/>
<evidence type="ECO:0000256" key="7">
    <source>
        <dbReference type="SAM" id="MobiDB-lite"/>
    </source>
</evidence>
<dbReference type="FunFam" id="1.10.510.10:FF:000021">
    <property type="entry name" value="Serine/threonine protein kinase"/>
    <property type="match status" value="1"/>
</dbReference>
<dbReference type="GO" id="GO:0005524">
    <property type="term" value="F:ATP binding"/>
    <property type="evidence" value="ECO:0007669"/>
    <property type="project" value="UniProtKB-KW"/>
</dbReference>